<dbReference type="SUPFAM" id="SSF50494">
    <property type="entry name" value="Trypsin-like serine proteases"/>
    <property type="match status" value="1"/>
</dbReference>
<feature type="transmembrane region" description="Helical" evidence="4">
    <location>
        <begin position="9"/>
        <end position="30"/>
    </location>
</feature>
<protein>
    <submittedName>
        <fullName evidence="6">Trypsin-like peptidase domain-containing protein</fullName>
    </submittedName>
</protein>
<keyword evidence="7" id="KW-1185">Reference proteome</keyword>
<keyword evidence="4" id="KW-1133">Transmembrane helix</keyword>
<dbReference type="GO" id="GO:0004252">
    <property type="term" value="F:serine-type endopeptidase activity"/>
    <property type="evidence" value="ECO:0007669"/>
    <property type="project" value="InterPro"/>
</dbReference>
<evidence type="ECO:0000313" key="7">
    <source>
        <dbReference type="Proteomes" id="UP000180175"/>
    </source>
</evidence>
<evidence type="ECO:0000313" key="5">
    <source>
        <dbReference type="EMBL" id="OIJ11948.1"/>
    </source>
</evidence>
<organism evidence="5 7">
    <name type="scientific">Anaerobacillus isosaccharinicus</name>
    <dbReference type="NCBI Taxonomy" id="1532552"/>
    <lineage>
        <taxon>Bacteria</taxon>
        <taxon>Bacillati</taxon>
        <taxon>Bacillota</taxon>
        <taxon>Bacilli</taxon>
        <taxon>Bacillales</taxon>
        <taxon>Bacillaceae</taxon>
        <taxon>Anaerobacillus</taxon>
    </lineage>
</organism>
<accession>A0A1S2LHE4</accession>
<keyword evidence="1" id="KW-0645">Protease</keyword>
<reference evidence="6" key="4">
    <citation type="submission" date="2020-10" db="EMBL/GenBank/DDBJ databases">
        <authorList>
            <person name="Bassil N.M."/>
            <person name="Lloyd J.R."/>
        </authorList>
    </citation>
    <scope>NUCLEOTIDE SEQUENCE</scope>
    <source>
        <strain evidence="6">NB2006</strain>
    </source>
</reference>
<keyword evidence="4" id="KW-0472">Membrane</keyword>
<dbReference type="RefSeq" id="WP_071317923.1">
    <property type="nucleotide sequence ID" value="NZ_CP063356.2"/>
</dbReference>
<reference evidence="6 7" key="3">
    <citation type="journal article" date="2019" name="Int. J. Syst. Evol. Microbiol.">
        <title>Anaerobacillus isosaccharinicus sp. nov., an alkaliphilic bacterium which degrades isosaccharinic acid.</title>
        <authorList>
            <person name="Bassil N.M."/>
            <person name="Lloyd J.R."/>
        </authorList>
    </citation>
    <scope>NUCLEOTIDE SEQUENCE [LARGE SCALE GENOMIC DNA]</scope>
    <source>
        <strain evidence="6 7">NB2006</strain>
    </source>
</reference>
<evidence type="ECO:0000256" key="1">
    <source>
        <dbReference type="ARBA" id="ARBA00022670"/>
    </source>
</evidence>
<reference evidence="6 7" key="2">
    <citation type="journal article" date="2017" name="Genome Announc.">
        <title>Draft Genome Sequences of Four Alkaliphilic Bacteria Belonging to the Anaerobacillus Genus.</title>
        <authorList>
            <person name="Bassil N.M."/>
            <person name="Lloyd J.R."/>
        </authorList>
    </citation>
    <scope>NUCLEOTIDE SEQUENCE [LARGE SCALE GENOMIC DNA]</scope>
    <source>
        <strain evidence="6 7">NB2006</strain>
    </source>
</reference>
<evidence type="ECO:0000256" key="4">
    <source>
        <dbReference type="SAM" id="Phobius"/>
    </source>
</evidence>
<dbReference type="EMBL" id="CP063356">
    <property type="protein sequence ID" value="QOY35189.1"/>
    <property type="molecule type" value="Genomic_DNA"/>
</dbReference>
<gene>
    <name evidence="6" type="ORF">AWH56_021190</name>
    <name evidence="5" type="ORF">AWH56_15355</name>
</gene>
<dbReference type="Proteomes" id="UP000180175">
    <property type="component" value="Chromosome"/>
</dbReference>
<evidence type="ECO:0000313" key="6">
    <source>
        <dbReference type="EMBL" id="QOY35189.1"/>
    </source>
</evidence>
<dbReference type="Pfam" id="PF13365">
    <property type="entry name" value="Trypsin_2"/>
    <property type="match status" value="1"/>
</dbReference>
<dbReference type="GO" id="GO:0006508">
    <property type="term" value="P:proteolysis"/>
    <property type="evidence" value="ECO:0007669"/>
    <property type="project" value="UniProtKB-KW"/>
</dbReference>
<dbReference type="Gene3D" id="2.40.10.120">
    <property type="match status" value="1"/>
</dbReference>
<dbReference type="PRINTS" id="PR00834">
    <property type="entry name" value="PROTEASES2C"/>
</dbReference>
<keyword evidence="3" id="KW-0720">Serine protease</keyword>
<dbReference type="InterPro" id="IPR051201">
    <property type="entry name" value="Chloro_Bact_Ser_Proteases"/>
</dbReference>
<dbReference type="EMBL" id="LQXD01000132">
    <property type="protein sequence ID" value="OIJ11948.1"/>
    <property type="molecule type" value="Genomic_DNA"/>
</dbReference>
<evidence type="ECO:0000256" key="2">
    <source>
        <dbReference type="ARBA" id="ARBA00022801"/>
    </source>
</evidence>
<reference evidence="5 7" key="1">
    <citation type="submission" date="2016-10" db="EMBL/GenBank/DDBJ databases">
        <title>Draft genome sequences of four alkaliphilic bacteria belonging to the Anaerobacillus genus.</title>
        <authorList>
            <person name="Bassil N.M."/>
            <person name="Lloyd J.R."/>
        </authorList>
    </citation>
    <scope>NUCLEOTIDE SEQUENCE [LARGE SCALE GENOMIC DNA]</scope>
    <source>
        <strain evidence="5 7">NB2006</strain>
    </source>
</reference>
<name>A0A1S2LHE4_9BACI</name>
<dbReference type="KEGG" id="aia:AWH56_021190"/>
<sequence>MTNRWIKPILITIFIVVSALTGFSFLGQMFEQYQGTGSSALAPMVERETVEVAGTMITESRVDLKEIIRNNQSKVVQIEREDGELGSGFLYNDQGDIITNAHIVGDASTVLVRMPDTQTYYGTVIGVGEVVDVAVVRVQELVNLEPMSIAFEYGGEVGDGVIAMGSPRGYQNTVSTGIISALNRDFSLPPFQFDKAYQISAPIAPGSSGGPLLLATTGEVIGINSAAYQGEVIGFSIPIRNIWSLVTAWSQGEYPDEPISYYRMNLNEEEASYLVHYFYESISNYDYVTAYSLLGSEWQSSVSYDAFRAQYQTTLAVDIIDTRAMIGDDVITVTAEVEVLQLAENGEFIENIQKIMYEVGIENDRMKLLMVSE</sequence>
<dbReference type="PANTHER" id="PTHR43343">
    <property type="entry name" value="PEPTIDASE S12"/>
    <property type="match status" value="1"/>
</dbReference>
<dbReference type="InterPro" id="IPR001940">
    <property type="entry name" value="Peptidase_S1C"/>
</dbReference>
<dbReference type="InterPro" id="IPR009003">
    <property type="entry name" value="Peptidase_S1_PA"/>
</dbReference>
<dbReference type="AlphaFoldDB" id="A0A1S2LHE4"/>
<dbReference type="OrthoDB" id="189537at2"/>
<dbReference type="PANTHER" id="PTHR43343:SF3">
    <property type="entry name" value="PROTEASE DO-LIKE 8, CHLOROPLASTIC"/>
    <property type="match status" value="1"/>
</dbReference>
<evidence type="ECO:0000256" key="3">
    <source>
        <dbReference type="ARBA" id="ARBA00022825"/>
    </source>
</evidence>
<keyword evidence="4" id="KW-0812">Transmembrane</keyword>
<keyword evidence="2" id="KW-0378">Hydrolase</keyword>
<proteinExistence type="predicted"/>